<feature type="chain" id="PRO_5037554097" evidence="1">
    <location>
        <begin position="21"/>
        <end position="226"/>
    </location>
</feature>
<dbReference type="RefSeq" id="WP_200390755.1">
    <property type="nucleotide sequence ID" value="NZ_JAENIO010000007.1"/>
</dbReference>
<sequence>MKRICSLLFLLSLQLCLAQGEVPDDVGFVRFMNLIDAGQGKVDLKIDGSTIWKPGYTLGQRTGALPYRGGKRSFLVSREGCLPAEREITVEAGKAQTVVAFAEEEFDENGESLGWQIKLARLAQHTPESGLVVTFISFCKEDVIDLEITEAMSQKTFKQAVNKRRTTRLKLVENGRVRASVKCGGDYIGTIKVDDEGNYVAFIFEGDEGRKKLITFYDPEFMISGS</sequence>
<comment type="caution">
    <text evidence="2">The sequence shown here is derived from an EMBL/GenBank/DDBJ whole genome shotgun (WGS) entry which is preliminary data.</text>
</comment>
<protein>
    <submittedName>
        <fullName evidence="2">Uncharacterized protein</fullName>
    </submittedName>
</protein>
<organism evidence="2 3">
    <name type="scientific">Roseibacillus ishigakijimensis</name>
    <dbReference type="NCBI Taxonomy" id="454146"/>
    <lineage>
        <taxon>Bacteria</taxon>
        <taxon>Pseudomonadati</taxon>
        <taxon>Verrucomicrobiota</taxon>
        <taxon>Verrucomicrobiia</taxon>
        <taxon>Verrucomicrobiales</taxon>
        <taxon>Verrucomicrobiaceae</taxon>
        <taxon>Roseibacillus</taxon>
    </lineage>
</organism>
<dbReference type="EMBL" id="JAENIO010000007">
    <property type="protein sequence ID" value="MBK1833323.1"/>
    <property type="molecule type" value="Genomic_DNA"/>
</dbReference>
<dbReference type="AlphaFoldDB" id="A0A934RPY2"/>
<keyword evidence="1" id="KW-0732">Signal</keyword>
<dbReference type="Proteomes" id="UP000604083">
    <property type="component" value="Unassembled WGS sequence"/>
</dbReference>
<evidence type="ECO:0000313" key="3">
    <source>
        <dbReference type="Proteomes" id="UP000604083"/>
    </source>
</evidence>
<keyword evidence="3" id="KW-1185">Reference proteome</keyword>
<proteinExistence type="predicted"/>
<feature type="signal peptide" evidence="1">
    <location>
        <begin position="1"/>
        <end position="20"/>
    </location>
</feature>
<reference evidence="2" key="1">
    <citation type="submission" date="2021-01" db="EMBL/GenBank/DDBJ databases">
        <title>Modified the classification status of verrucomicrobia.</title>
        <authorList>
            <person name="Feng X."/>
        </authorList>
    </citation>
    <scope>NUCLEOTIDE SEQUENCE</scope>
    <source>
        <strain evidence="2">KCTC 12986</strain>
    </source>
</reference>
<accession>A0A934RPY2</accession>
<gene>
    <name evidence="2" type="ORF">JIN78_04550</name>
</gene>
<evidence type="ECO:0000256" key="1">
    <source>
        <dbReference type="SAM" id="SignalP"/>
    </source>
</evidence>
<evidence type="ECO:0000313" key="2">
    <source>
        <dbReference type="EMBL" id="MBK1833323.1"/>
    </source>
</evidence>
<name>A0A934RPY2_9BACT</name>